<organism evidence="1 2">
    <name type="scientific">Paenibacillus glucanolyticus</name>
    <dbReference type="NCBI Taxonomy" id="59843"/>
    <lineage>
        <taxon>Bacteria</taxon>
        <taxon>Bacillati</taxon>
        <taxon>Bacillota</taxon>
        <taxon>Bacilli</taxon>
        <taxon>Bacillales</taxon>
        <taxon>Paenibacillaceae</taxon>
        <taxon>Paenibacillus</taxon>
    </lineage>
</organism>
<dbReference type="EMBL" id="LWMH01000002">
    <property type="protein sequence ID" value="KZS43536.1"/>
    <property type="molecule type" value="Genomic_DNA"/>
</dbReference>
<dbReference type="OrthoDB" id="6501901at2"/>
<keyword evidence="2" id="KW-1185">Reference proteome</keyword>
<dbReference type="GeneID" id="97554972"/>
<dbReference type="SUPFAM" id="SSF46785">
    <property type="entry name" value="Winged helix' DNA-binding domain"/>
    <property type="match status" value="1"/>
</dbReference>
<dbReference type="InterPro" id="IPR036388">
    <property type="entry name" value="WH-like_DNA-bd_sf"/>
</dbReference>
<dbReference type="InterPro" id="IPR036390">
    <property type="entry name" value="WH_DNA-bd_sf"/>
</dbReference>
<evidence type="ECO:0000313" key="2">
    <source>
        <dbReference type="Proteomes" id="UP000076796"/>
    </source>
</evidence>
<name>A0A163E101_9BACL</name>
<gene>
    <name evidence="1" type="ORF">AWU65_25885</name>
</gene>
<protein>
    <submittedName>
        <fullName evidence="1">Uncharacterized protein</fullName>
    </submittedName>
</protein>
<dbReference type="AlphaFoldDB" id="A0A163E101"/>
<reference evidence="1" key="1">
    <citation type="journal article" date="2016" name="Genome Announc.">
        <title>Draft genomes of two strains of Paenibacillus glucanolyticus with capability to degrade lignocellulose.</title>
        <authorList>
            <person name="Mathews S.L."/>
            <person name="Pawlak J."/>
            <person name="Grunden A.M."/>
        </authorList>
    </citation>
    <scope>NUCLEOTIDE SEQUENCE [LARGE SCALE GENOMIC DNA]</scope>
    <source>
        <strain evidence="1">SLM1</strain>
    </source>
</reference>
<dbReference type="SUPFAM" id="SSF53067">
    <property type="entry name" value="Actin-like ATPase domain"/>
    <property type="match status" value="1"/>
</dbReference>
<dbReference type="RefSeq" id="WP_063479940.1">
    <property type="nucleotide sequence ID" value="NZ_CP147845.1"/>
</dbReference>
<dbReference type="InterPro" id="IPR043129">
    <property type="entry name" value="ATPase_NBD"/>
</dbReference>
<evidence type="ECO:0000313" key="1">
    <source>
        <dbReference type="EMBL" id="KZS43536.1"/>
    </source>
</evidence>
<accession>A0A163E101</accession>
<dbReference type="Gene3D" id="1.10.10.10">
    <property type="entry name" value="Winged helix-like DNA-binding domain superfamily/Winged helix DNA-binding domain"/>
    <property type="match status" value="1"/>
</dbReference>
<sequence>MIITREKALSTPQSMRHTVRRALRSSLLELGSGTKTELSDKLGISFPTVGKVLEQMKQEGEVTLLGLDESSGGRRANRYAFNPDYMLGLAVYYEKEQSVYTLFNWNGDLIERTVEDAVLHCEPEALASQLGNWIRSYPKIRSIAAGLPAAVRDGVISHIPTYGAFQDYDLKSYLETLYSIPVVVGRLSATFAAIINPDAIMWCEHDLLPSTLISIKERASTYVPEPHLPEMQLRDWEQDYIAGLQRLALDMMISDTRAV</sequence>
<dbReference type="Gene3D" id="3.30.420.40">
    <property type="match status" value="1"/>
</dbReference>
<comment type="caution">
    <text evidence="1">The sequence shown here is derived from an EMBL/GenBank/DDBJ whole genome shotgun (WGS) entry which is preliminary data.</text>
</comment>
<proteinExistence type="predicted"/>
<dbReference type="Proteomes" id="UP000076796">
    <property type="component" value="Unassembled WGS sequence"/>
</dbReference>